<dbReference type="GO" id="GO:0000981">
    <property type="term" value="F:DNA-binding transcription factor activity, RNA polymerase II-specific"/>
    <property type="evidence" value="ECO:0007669"/>
    <property type="project" value="TreeGrafter"/>
</dbReference>
<feature type="non-terminal residue" evidence="10">
    <location>
        <position position="89"/>
    </location>
</feature>
<dbReference type="InterPro" id="IPR001005">
    <property type="entry name" value="SANT/Myb"/>
</dbReference>
<keyword evidence="11" id="KW-1185">Reference proteome</keyword>
<dbReference type="FunFam" id="1.10.10.60:FF:000060">
    <property type="entry name" value="MYB transcription factor"/>
    <property type="match status" value="1"/>
</dbReference>
<dbReference type="Proteomes" id="UP000054498">
    <property type="component" value="Unassembled WGS sequence"/>
</dbReference>
<dbReference type="InterPro" id="IPR017930">
    <property type="entry name" value="Myb_dom"/>
</dbReference>
<evidence type="ECO:0000313" key="11">
    <source>
        <dbReference type="Proteomes" id="UP000054498"/>
    </source>
</evidence>
<keyword evidence="5" id="KW-0804">Transcription</keyword>
<keyword evidence="3" id="KW-0805">Transcription regulation</keyword>
<feature type="domain" description="HTH myb-type" evidence="9">
    <location>
        <begin position="24"/>
        <end position="80"/>
    </location>
</feature>
<comment type="subcellular location">
    <subcellularLocation>
        <location evidence="1">Nucleus</location>
    </subcellularLocation>
</comment>
<dbReference type="GO" id="GO:0005634">
    <property type="term" value="C:nucleus"/>
    <property type="evidence" value="ECO:0007669"/>
    <property type="project" value="UniProtKB-SubCell"/>
</dbReference>
<dbReference type="GeneID" id="25732941"/>
<dbReference type="OrthoDB" id="2143914at2759"/>
<evidence type="ECO:0000256" key="5">
    <source>
        <dbReference type="ARBA" id="ARBA00023163"/>
    </source>
</evidence>
<dbReference type="PROSITE" id="PS51294">
    <property type="entry name" value="HTH_MYB"/>
    <property type="match status" value="1"/>
</dbReference>
<keyword evidence="2" id="KW-0677">Repeat</keyword>
<dbReference type="InterPro" id="IPR009057">
    <property type="entry name" value="Homeodomain-like_sf"/>
</dbReference>
<keyword evidence="6" id="KW-0539">Nucleus</keyword>
<evidence type="ECO:0000256" key="2">
    <source>
        <dbReference type="ARBA" id="ARBA00022737"/>
    </source>
</evidence>
<feature type="domain" description="Myb-like" evidence="8">
    <location>
        <begin position="24"/>
        <end position="76"/>
    </location>
</feature>
<dbReference type="STRING" id="145388.A0A0D2K9G9"/>
<feature type="compositionally biased region" description="Basic and acidic residues" evidence="7">
    <location>
        <begin position="1"/>
        <end position="22"/>
    </location>
</feature>
<dbReference type="Pfam" id="PF00249">
    <property type="entry name" value="Myb_DNA-binding"/>
    <property type="match status" value="1"/>
</dbReference>
<evidence type="ECO:0000256" key="4">
    <source>
        <dbReference type="ARBA" id="ARBA00023125"/>
    </source>
</evidence>
<dbReference type="GO" id="GO:0000978">
    <property type="term" value="F:RNA polymerase II cis-regulatory region sequence-specific DNA binding"/>
    <property type="evidence" value="ECO:0007669"/>
    <property type="project" value="TreeGrafter"/>
</dbReference>
<feature type="region of interest" description="Disordered" evidence="7">
    <location>
        <begin position="1"/>
        <end position="34"/>
    </location>
</feature>
<evidence type="ECO:0000256" key="7">
    <source>
        <dbReference type="SAM" id="MobiDB-lite"/>
    </source>
</evidence>
<gene>
    <name evidence="10" type="ORF">MNEG_15294</name>
</gene>
<dbReference type="InterPro" id="IPR050560">
    <property type="entry name" value="MYB_TF"/>
</dbReference>
<dbReference type="EMBL" id="KK105419">
    <property type="protein sequence ID" value="KIY92668.1"/>
    <property type="molecule type" value="Genomic_DNA"/>
</dbReference>
<protein>
    <submittedName>
        <fullName evidence="10">Transcription factor MYB44</fullName>
    </submittedName>
</protein>
<dbReference type="KEGG" id="mng:MNEG_15294"/>
<accession>A0A0D2K9G9</accession>
<name>A0A0D2K9G9_9CHLO</name>
<organism evidence="10 11">
    <name type="scientific">Monoraphidium neglectum</name>
    <dbReference type="NCBI Taxonomy" id="145388"/>
    <lineage>
        <taxon>Eukaryota</taxon>
        <taxon>Viridiplantae</taxon>
        <taxon>Chlorophyta</taxon>
        <taxon>core chlorophytes</taxon>
        <taxon>Chlorophyceae</taxon>
        <taxon>CS clade</taxon>
        <taxon>Sphaeropleales</taxon>
        <taxon>Selenastraceae</taxon>
        <taxon>Monoraphidium</taxon>
    </lineage>
</organism>
<evidence type="ECO:0000256" key="6">
    <source>
        <dbReference type="ARBA" id="ARBA00023242"/>
    </source>
</evidence>
<dbReference type="SUPFAM" id="SSF46689">
    <property type="entry name" value="Homeodomain-like"/>
    <property type="match status" value="1"/>
</dbReference>
<reference evidence="10 11" key="1">
    <citation type="journal article" date="2013" name="BMC Genomics">
        <title>Reconstruction of the lipid metabolism for the microalga Monoraphidium neglectum from its genome sequence reveals characteristics suitable for biofuel production.</title>
        <authorList>
            <person name="Bogen C."/>
            <person name="Al-Dilaimi A."/>
            <person name="Albersmeier A."/>
            <person name="Wichmann J."/>
            <person name="Grundmann M."/>
            <person name="Rupp O."/>
            <person name="Lauersen K.J."/>
            <person name="Blifernez-Klassen O."/>
            <person name="Kalinowski J."/>
            <person name="Goesmann A."/>
            <person name="Mussgnug J.H."/>
            <person name="Kruse O."/>
        </authorList>
    </citation>
    <scope>NUCLEOTIDE SEQUENCE [LARGE SCALE GENOMIC DNA]</scope>
    <source>
        <strain evidence="10 11">SAG 48.87</strain>
    </source>
</reference>
<evidence type="ECO:0000313" key="10">
    <source>
        <dbReference type="EMBL" id="KIY92668.1"/>
    </source>
</evidence>
<keyword evidence="4" id="KW-0238">DNA-binding</keyword>
<dbReference type="SMART" id="SM00717">
    <property type="entry name" value="SANT"/>
    <property type="match status" value="1"/>
</dbReference>
<dbReference type="PROSITE" id="PS50090">
    <property type="entry name" value="MYB_LIKE"/>
    <property type="match status" value="1"/>
</dbReference>
<evidence type="ECO:0000256" key="3">
    <source>
        <dbReference type="ARBA" id="ARBA00023015"/>
    </source>
</evidence>
<dbReference type="PANTHER" id="PTHR45614">
    <property type="entry name" value="MYB PROTEIN-RELATED"/>
    <property type="match status" value="1"/>
</dbReference>
<sequence>MRGAYRGDDSDSKSSGTDERHMGSAMLKRATWSPEEDSRLLELVHRYGAQNWTVIASHMGNGRNGKSCRLRWFNQLDPRVNKEPFTEDE</sequence>
<evidence type="ECO:0000259" key="8">
    <source>
        <dbReference type="PROSITE" id="PS50090"/>
    </source>
</evidence>
<dbReference type="AlphaFoldDB" id="A0A0D2K9G9"/>
<proteinExistence type="predicted"/>
<evidence type="ECO:0000259" key="9">
    <source>
        <dbReference type="PROSITE" id="PS51294"/>
    </source>
</evidence>
<dbReference type="PANTHER" id="PTHR45614:SF150">
    <property type="entry name" value="MYB-LIKE DNA-BINDING DOMAIN CONTAINING PROTEIN, EXPRESSED"/>
    <property type="match status" value="1"/>
</dbReference>
<dbReference type="Gene3D" id="1.10.10.60">
    <property type="entry name" value="Homeodomain-like"/>
    <property type="match status" value="1"/>
</dbReference>
<dbReference type="CDD" id="cd00167">
    <property type="entry name" value="SANT"/>
    <property type="match status" value="1"/>
</dbReference>
<evidence type="ECO:0000256" key="1">
    <source>
        <dbReference type="ARBA" id="ARBA00004123"/>
    </source>
</evidence>
<dbReference type="RefSeq" id="XP_013891688.1">
    <property type="nucleotide sequence ID" value="XM_014036234.1"/>
</dbReference>